<feature type="domain" description="Glycosyl hydrolase family 92" evidence="1">
    <location>
        <begin position="61"/>
        <end position="115"/>
    </location>
</feature>
<gene>
    <name evidence="2" type="ORF">B2J93_5903</name>
</gene>
<sequence length="117" mass="12527">MEPSPSHTANVFKGPAAAGSVRQTPRFANSSSSIDYISGFSTFDAPFVSSKVGISWISVKKACQNVNDQIPAGTKFSAVVQNTKTAWNTDILSKITTTTTDASNLNLLHPSLYFINI</sequence>
<reference evidence="2 3" key="1">
    <citation type="submission" date="2017-04" db="EMBL/GenBank/DDBJ databases">
        <title>Draft genome sequence of Marssonina coronaria NL1: causal agent of apple blotch.</title>
        <authorList>
            <person name="Cheng Q."/>
        </authorList>
    </citation>
    <scope>NUCLEOTIDE SEQUENCE [LARGE SCALE GENOMIC DNA]</scope>
    <source>
        <strain evidence="2 3">NL1</strain>
    </source>
</reference>
<dbReference type="InterPro" id="IPR012939">
    <property type="entry name" value="Glyco_hydro_92"/>
</dbReference>
<dbReference type="AlphaFoldDB" id="A0A218YT70"/>
<organism evidence="2 3">
    <name type="scientific">Diplocarpon coronariae</name>
    <dbReference type="NCBI Taxonomy" id="2795749"/>
    <lineage>
        <taxon>Eukaryota</taxon>
        <taxon>Fungi</taxon>
        <taxon>Dikarya</taxon>
        <taxon>Ascomycota</taxon>
        <taxon>Pezizomycotina</taxon>
        <taxon>Leotiomycetes</taxon>
        <taxon>Helotiales</taxon>
        <taxon>Drepanopezizaceae</taxon>
        <taxon>Diplocarpon</taxon>
    </lineage>
</organism>
<keyword evidence="2" id="KW-0378">Hydrolase</keyword>
<dbReference type="GO" id="GO:0030246">
    <property type="term" value="F:carbohydrate binding"/>
    <property type="evidence" value="ECO:0007669"/>
    <property type="project" value="InterPro"/>
</dbReference>
<proteinExistence type="predicted"/>
<dbReference type="Gene3D" id="3.30.2080.10">
    <property type="entry name" value="GH92 mannosidase domain"/>
    <property type="match status" value="1"/>
</dbReference>
<name>A0A218YT70_9HELO</name>
<dbReference type="Pfam" id="PF07971">
    <property type="entry name" value="Glyco_hydro_92"/>
    <property type="match status" value="1"/>
</dbReference>
<dbReference type="OrthoDB" id="2348006at2759"/>
<dbReference type="STRING" id="503106.A0A218YT70"/>
<evidence type="ECO:0000259" key="1">
    <source>
        <dbReference type="Pfam" id="PF07971"/>
    </source>
</evidence>
<dbReference type="InterPro" id="IPR014718">
    <property type="entry name" value="GH-type_carb-bd"/>
</dbReference>
<keyword evidence="3" id="KW-1185">Reference proteome</keyword>
<dbReference type="InParanoid" id="A0A218YT70"/>
<comment type="caution">
    <text evidence="2">The sequence shown here is derived from an EMBL/GenBank/DDBJ whole genome shotgun (WGS) entry which is preliminary data.</text>
</comment>
<accession>A0A218YT70</accession>
<dbReference type="Proteomes" id="UP000242519">
    <property type="component" value="Unassembled WGS sequence"/>
</dbReference>
<dbReference type="Gene3D" id="2.70.98.10">
    <property type="match status" value="1"/>
</dbReference>
<dbReference type="GO" id="GO:0016787">
    <property type="term" value="F:hydrolase activity"/>
    <property type="evidence" value="ECO:0007669"/>
    <property type="project" value="UniProtKB-KW"/>
</dbReference>
<dbReference type="EMBL" id="MZNU01000395">
    <property type="protein sequence ID" value="OWO98426.1"/>
    <property type="molecule type" value="Genomic_DNA"/>
</dbReference>
<protein>
    <submittedName>
        <fullName evidence="2">Glycosyl hydrolase, family 92 protein</fullName>
    </submittedName>
</protein>
<evidence type="ECO:0000313" key="3">
    <source>
        <dbReference type="Proteomes" id="UP000242519"/>
    </source>
</evidence>
<evidence type="ECO:0000313" key="2">
    <source>
        <dbReference type="EMBL" id="OWO98426.1"/>
    </source>
</evidence>